<accession>A0A2V5I4F5</accession>
<keyword evidence="1" id="KW-0812">Transmembrane</keyword>
<dbReference type="AlphaFoldDB" id="A0A2V5I4F5"/>
<keyword evidence="1" id="KW-0472">Membrane</keyword>
<proteinExistence type="predicted"/>
<keyword evidence="3" id="KW-1185">Reference proteome</keyword>
<evidence type="ECO:0000313" key="2">
    <source>
        <dbReference type="EMBL" id="PYI29104.1"/>
    </source>
</evidence>
<evidence type="ECO:0000256" key="1">
    <source>
        <dbReference type="SAM" id="Phobius"/>
    </source>
</evidence>
<name>A0A2V5I4F5_9EURO</name>
<reference evidence="2 3" key="1">
    <citation type="submission" date="2018-02" db="EMBL/GenBank/DDBJ databases">
        <title>The genomes of Aspergillus section Nigri reveals drivers in fungal speciation.</title>
        <authorList>
            <consortium name="DOE Joint Genome Institute"/>
            <person name="Vesth T.C."/>
            <person name="Nybo J."/>
            <person name="Theobald S."/>
            <person name="Brandl J."/>
            <person name="Frisvad J.C."/>
            <person name="Nielsen K.F."/>
            <person name="Lyhne E.K."/>
            <person name="Kogle M.E."/>
            <person name="Kuo A."/>
            <person name="Riley R."/>
            <person name="Clum A."/>
            <person name="Nolan M."/>
            <person name="Lipzen A."/>
            <person name="Salamov A."/>
            <person name="Henrissat B."/>
            <person name="Wiebenga A."/>
            <person name="De vries R.P."/>
            <person name="Grigoriev I.V."/>
            <person name="Mortensen U.H."/>
            <person name="Andersen M.R."/>
            <person name="Baker S.E."/>
        </authorList>
    </citation>
    <scope>NUCLEOTIDE SEQUENCE [LARGE SCALE GENOMIC DNA]</scope>
    <source>
        <strain evidence="2 3">CBS 114.80</strain>
    </source>
</reference>
<dbReference type="EMBL" id="KZ825536">
    <property type="protein sequence ID" value="PYI29104.1"/>
    <property type="molecule type" value="Genomic_DNA"/>
</dbReference>
<sequence length="118" mass="13453">MCFYCLLRSSLIVSRSNRLPPLCLRFLFKHASASFLPLTYPTSSYVYSIFGVYIVPPFHLSIFVSFPLSIHQSISVCCVFMVLSCAREISTSLHCLGFLLEQSPRVICTVQYADRIRM</sequence>
<gene>
    <name evidence="2" type="ORF">BP00DRAFT_245309</name>
</gene>
<keyword evidence="1" id="KW-1133">Transmembrane helix</keyword>
<evidence type="ECO:0000313" key="3">
    <source>
        <dbReference type="Proteomes" id="UP000248817"/>
    </source>
</evidence>
<protein>
    <submittedName>
        <fullName evidence="2">Uncharacterized protein</fullName>
    </submittedName>
</protein>
<dbReference type="Proteomes" id="UP000248817">
    <property type="component" value="Unassembled WGS sequence"/>
</dbReference>
<feature type="transmembrane region" description="Helical" evidence="1">
    <location>
        <begin position="45"/>
        <end position="66"/>
    </location>
</feature>
<organism evidence="2 3">
    <name type="scientific">Aspergillus indologenus CBS 114.80</name>
    <dbReference type="NCBI Taxonomy" id="1450541"/>
    <lineage>
        <taxon>Eukaryota</taxon>
        <taxon>Fungi</taxon>
        <taxon>Dikarya</taxon>
        <taxon>Ascomycota</taxon>
        <taxon>Pezizomycotina</taxon>
        <taxon>Eurotiomycetes</taxon>
        <taxon>Eurotiomycetidae</taxon>
        <taxon>Eurotiales</taxon>
        <taxon>Aspergillaceae</taxon>
        <taxon>Aspergillus</taxon>
        <taxon>Aspergillus subgen. Circumdati</taxon>
    </lineage>
</organism>